<evidence type="ECO:0000256" key="4">
    <source>
        <dbReference type="ARBA" id="ARBA00022737"/>
    </source>
</evidence>
<evidence type="ECO:0000259" key="7">
    <source>
        <dbReference type="PROSITE" id="PS50222"/>
    </source>
</evidence>
<keyword evidence="6" id="KW-0449">Lipoprotein</keyword>
<evidence type="ECO:0000256" key="2">
    <source>
        <dbReference type="ARBA" id="ARBA00022707"/>
    </source>
</evidence>
<evidence type="ECO:0000313" key="9">
    <source>
        <dbReference type="Proteomes" id="UP001516464"/>
    </source>
</evidence>
<evidence type="ECO:0000313" key="8">
    <source>
        <dbReference type="EMBL" id="KAF7683947.1"/>
    </source>
</evidence>
<keyword evidence="5" id="KW-0106">Calcium</keyword>
<keyword evidence="3" id="KW-0479">Metal-binding</keyword>
<keyword evidence="2" id="KW-0519">Myristate</keyword>
<dbReference type="InterPro" id="IPR011992">
    <property type="entry name" value="EF-hand-dom_pair"/>
</dbReference>
<keyword evidence="9" id="KW-1185">Reference proteome</keyword>
<dbReference type="PROSITE" id="PS00018">
    <property type="entry name" value="EF_HAND_1"/>
    <property type="match status" value="1"/>
</dbReference>
<dbReference type="EMBL" id="SBIQ01000039">
    <property type="protein sequence ID" value="KAF7683947.1"/>
    <property type="molecule type" value="Genomic_DNA"/>
</dbReference>
<accession>A0ABQ7I0I8</accession>
<name>A0ABQ7I0I8_9MICR</name>
<dbReference type="Gene3D" id="1.10.238.10">
    <property type="entry name" value="EF-hand"/>
    <property type="match status" value="1"/>
</dbReference>
<keyword evidence="4" id="KW-0677">Repeat</keyword>
<comment type="similarity">
    <text evidence="1">Belongs to the recoverin family.</text>
</comment>
<dbReference type="Proteomes" id="UP001516464">
    <property type="component" value="Unassembled WGS sequence"/>
</dbReference>
<evidence type="ECO:0000256" key="6">
    <source>
        <dbReference type="ARBA" id="ARBA00023288"/>
    </source>
</evidence>
<dbReference type="Pfam" id="PF13833">
    <property type="entry name" value="EF-hand_8"/>
    <property type="match status" value="1"/>
</dbReference>
<organism evidence="8 9">
    <name type="scientific">Astathelohania contejeani</name>
    <dbReference type="NCBI Taxonomy" id="164912"/>
    <lineage>
        <taxon>Eukaryota</taxon>
        <taxon>Fungi</taxon>
        <taxon>Fungi incertae sedis</taxon>
        <taxon>Microsporidia</taxon>
        <taxon>Astathelohaniidae</taxon>
        <taxon>Astathelohania</taxon>
    </lineage>
</organism>
<comment type="caution">
    <text evidence="8">The sequence shown here is derived from an EMBL/GenBank/DDBJ whole genome shotgun (WGS) entry which is preliminary data.</text>
</comment>
<dbReference type="PROSITE" id="PS50222">
    <property type="entry name" value="EF_HAND_2"/>
    <property type="match status" value="1"/>
</dbReference>
<dbReference type="InterPro" id="IPR002048">
    <property type="entry name" value="EF_hand_dom"/>
</dbReference>
<sequence>MKIVSRNKLYLSCLKSQTKYFINQFKINSMGAIRSRAVSNDDDIIKKFPHFTPEDVIKWTQSFHCIYPKGYMNKDELNQLFQTFFPFGNPSRFTANLFRTVNISGNNKIDLNEILIAFSILSKGSMFEKLRWIFRFYDSDNDGVVSKMEIRNIVEALYEMVGPTFDLTIDVKAAVDEIFCELENESGFLTFDDFKRLAQSENSAFKTIALIN</sequence>
<reference evidence="8 9" key="1">
    <citation type="submission" date="2019-01" db="EMBL/GenBank/DDBJ databases">
        <title>Genomes sequencing and comparative genomics of infectious freshwater microsporidia, Cucumispora dikerogammari and Thelohania contejeani.</title>
        <authorList>
            <person name="Cormier A."/>
            <person name="Giraud I."/>
            <person name="Wattier R."/>
            <person name="Teixeira M."/>
            <person name="Grandjean F."/>
            <person name="Rigaud T."/>
            <person name="Cordaux R."/>
        </authorList>
    </citation>
    <scope>NUCLEOTIDE SEQUENCE [LARGE SCALE GENOMIC DNA]</scope>
    <source>
        <strain evidence="8">T1</strain>
        <tissue evidence="8">Spores</tissue>
    </source>
</reference>
<evidence type="ECO:0000256" key="5">
    <source>
        <dbReference type="ARBA" id="ARBA00022837"/>
    </source>
</evidence>
<dbReference type="CDD" id="cd00051">
    <property type="entry name" value="EFh"/>
    <property type="match status" value="1"/>
</dbReference>
<dbReference type="PANTHER" id="PTHR23055">
    <property type="entry name" value="CALCIUM BINDING PROTEINS"/>
    <property type="match status" value="1"/>
</dbReference>
<protein>
    <submittedName>
        <fullName evidence="8">Visinin-like protein 1</fullName>
    </submittedName>
</protein>
<dbReference type="PANTHER" id="PTHR23055:SF178">
    <property type="entry name" value="NEUROCALCIN HOMOLOG"/>
    <property type="match status" value="1"/>
</dbReference>
<dbReference type="InterPro" id="IPR028846">
    <property type="entry name" value="Recoverin"/>
</dbReference>
<proteinExistence type="inferred from homology"/>
<dbReference type="SUPFAM" id="SSF47473">
    <property type="entry name" value="EF-hand"/>
    <property type="match status" value="1"/>
</dbReference>
<dbReference type="SMART" id="SM00054">
    <property type="entry name" value="EFh"/>
    <property type="match status" value="3"/>
</dbReference>
<evidence type="ECO:0000256" key="1">
    <source>
        <dbReference type="ARBA" id="ARBA00006049"/>
    </source>
</evidence>
<dbReference type="InterPro" id="IPR018247">
    <property type="entry name" value="EF_Hand_1_Ca_BS"/>
</dbReference>
<evidence type="ECO:0000256" key="3">
    <source>
        <dbReference type="ARBA" id="ARBA00022723"/>
    </source>
</evidence>
<gene>
    <name evidence="8" type="primary">Vsnl1</name>
    <name evidence="8" type="ORF">TCON_0861</name>
</gene>
<feature type="domain" description="EF-hand" evidence="7">
    <location>
        <begin position="125"/>
        <end position="160"/>
    </location>
</feature>
<dbReference type="PRINTS" id="PR00450">
    <property type="entry name" value="RECOVERIN"/>
</dbReference>